<organism evidence="2 3">
    <name type="scientific">Amycolatopsis rifamycinica</name>
    <dbReference type="NCBI Taxonomy" id="287986"/>
    <lineage>
        <taxon>Bacteria</taxon>
        <taxon>Bacillati</taxon>
        <taxon>Actinomycetota</taxon>
        <taxon>Actinomycetes</taxon>
        <taxon>Pseudonocardiales</taxon>
        <taxon>Pseudonocardiaceae</taxon>
        <taxon>Amycolatopsis</taxon>
    </lineage>
</organism>
<evidence type="ECO:0008006" key="4">
    <source>
        <dbReference type="Google" id="ProtNLM"/>
    </source>
</evidence>
<dbReference type="Proteomes" id="UP000027345">
    <property type="component" value="Unassembled WGS sequence"/>
</dbReference>
<evidence type="ECO:0000313" key="3">
    <source>
        <dbReference type="Proteomes" id="UP000027345"/>
    </source>
</evidence>
<feature type="transmembrane region" description="Helical" evidence="1">
    <location>
        <begin position="65"/>
        <end position="86"/>
    </location>
</feature>
<proteinExistence type="predicted"/>
<reference evidence="2 3" key="1">
    <citation type="submission" date="2014-05" db="EMBL/GenBank/DDBJ databases">
        <title>Draft genome sequence of Amycolatopsis rifamycinica DSM 46095.</title>
        <authorList>
            <person name="Lal R."/>
            <person name="Saxena A."/>
            <person name="Kumari R."/>
            <person name="Mukherjee U."/>
            <person name="Singh P."/>
            <person name="Sangwan N."/>
            <person name="Mahato N.K."/>
        </authorList>
    </citation>
    <scope>NUCLEOTIDE SEQUENCE [LARGE SCALE GENOMIC DNA]</scope>
    <source>
        <strain evidence="2 3">DSM 46095</strain>
    </source>
</reference>
<name>A0A066TNS6_9PSEU</name>
<dbReference type="eggNOG" id="ENOG5033Y0M">
    <property type="taxonomic scope" value="Bacteria"/>
</dbReference>
<sequence length="146" mass="16451">MNRLVRGEDGRDWVVRAQMEWRAPATADDFEHDVAGSYGPGIAMIVVTALLAVILIVWTPDQVNIPAWVLLALLLVVLFFPLRWVLRRPWTVVAETEGDVTGDRPSERWVGTIRGMFTVQGEVKKISKTIQRHSLPDFDGPLHPVE</sequence>
<dbReference type="EMBL" id="JMQI01000079">
    <property type="protein sequence ID" value="KDN16796.1"/>
    <property type="molecule type" value="Genomic_DNA"/>
</dbReference>
<feature type="transmembrane region" description="Helical" evidence="1">
    <location>
        <begin position="41"/>
        <end position="59"/>
    </location>
</feature>
<keyword evidence="1" id="KW-1133">Transmembrane helix</keyword>
<gene>
    <name evidence="2" type="ORF">DV20_40490</name>
</gene>
<evidence type="ECO:0000313" key="2">
    <source>
        <dbReference type="EMBL" id="KDN16796.1"/>
    </source>
</evidence>
<dbReference type="AlphaFoldDB" id="A0A066TNS6"/>
<protein>
    <recommendedName>
        <fullName evidence="4">DUF983 domain-containing protein</fullName>
    </recommendedName>
</protein>
<dbReference type="OrthoDB" id="3573515at2"/>
<accession>A0A066TNS6</accession>
<evidence type="ECO:0000256" key="1">
    <source>
        <dbReference type="SAM" id="Phobius"/>
    </source>
</evidence>
<keyword evidence="3" id="KW-1185">Reference proteome</keyword>
<keyword evidence="1" id="KW-0812">Transmembrane</keyword>
<dbReference type="STRING" id="287986.DV20_40490"/>
<keyword evidence="1" id="KW-0472">Membrane</keyword>
<dbReference type="RefSeq" id="WP_043788738.1">
    <property type="nucleotide sequence ID" value="NZ_JMQI01000079.1"/>
</dbReference>
<comment type="caution">
    <text evidence="2">The sequence shown here is derived from an EMBL/GenBank/DDBJ whole genome shotgun (WGS) entry which is preliminary data.</text>
</comment>